<dbReference type="RefSeq" id="WP_057870106.1">
    <property type="nucleotide sequence ID" value="NZ_AZDX01000038.1"/>
</dbReference>
<dbReference type="InterPro" id="IPR005119">
    <property type="entry name" value="LysR_subst-bd"/>
</dbReference>
<dbReference type="PROSITE" id="PS50931">
    <property type="entry name" value="HTH_LYSR"/>
    <property type="match status" value="1"/>
</dbReference>
<dbReference type="Pfam" id="PF03466">
    <property type="entry name" value="LysR_substrate"/>
    <property type="match status" value="1"/>
</dbReference>
<dbReference type="GO" id="GO:0005829">
    <property type="term" value="C:cytosol"/>
    <property type="evidence" value="ECO:0007669"/>
    <property type="project" value="TreeGrafter"/>
</dbReference>
<dbReference type="PATRIC" id="fig|1423759.3.peg.1364"/>
<dbReference type="SUPFAM" id="SSF46785">
    <property type="entry name" value="Winged helix' DNA-binding domain"/>
    <property type="match status" value="1"/>
</dbReference>
<organism evidence="6 7">
    <name type="scientific">Liquorilactobacillus hordei DSM 19519</name>
    <dbReference type="NCBI Taxonomy" id="1423759"/>
    <lineage>
        <taxon>Bacteria</taxon>
        <taxon>Bacillati</taxon>
        <taxon>Bacillota</taxon>
        <taxon>Bacilli</taxon>
        <taxon>Lactobacillales</taxon>
        <taxon>Lactobacillaceae</taxon>
        <taxon>Liquorilactobacillus</taxon>
    </lineage>
</organism>
<keyword evidence="2" id="KW-0805">Transcription regulation</keyword>
<evidence type="ECO:0000256" key="3">
    <source>
        <dbReference type="ARBA" id="ARBA00023125"/>
    </source>
</evidence>
<evidence type="ECO:0000313" key="6">
    <source>
        <dbReference type="EMBL" id="KRL05552.1"/>
    </source>
</evidence>
<dbReference type="Proteomes" id="UP000051448">
    <property type="component" value="Unassembled WGS sequence"/>
</dbReference>
<dbReference type="InterPro" id="IPR050950">
    <property type="entry name" value="HTH-type_LysR_regulators"/>
</dbReference>
<evidence type="ECO:0000256" key="4">
    <source>
        <dbReference type="ARBA" id="ARBA00023163"/>
    </source>
</evidence>
<dbReference type="EMBL" id="AZDX01000038">
    <property type="protein sequence ID" value="KRL05552.1"/>
    <property type="molecule type" value="Genomic_DNA"/>
</dbReference>
<evidence type="ECO:0000259" key="5">
    <source>
        <dbReference type="PROSITE" id="PS50931"/>
    </source>
</evidence>
<dbReference type="InterPro" id="IPR036390">
    <property type="entry name" value="WH_DNA-bd_sf"/>
</dbReference>
<keyword evidence="4" id="KW-0804">Transcription</keyword>
<dbReference type="OrthoDB" id="9803735at2"/>
<dbReference type="GeneID" id="98311014"/>
<evidence type="ECO:0000313" key="7">
    <source>
        <dbReference type="Proteomes" id="UP000051448"/>
    </source>
</evidence>
<keyword evidence="7" id="KW-1185">Reference proteome</keyword>
<keyword evidence="3" id="KW-0238">DNA-binding</keyword>
<accession>A0A0R1MBP3</accession>
<reference evidence="6 7" key="1">
    <citation type="journal article" date="2015" name="Genome Announc.">
        <title>Expanding the biotechnology potential of lactobacilli through comparative genomics of 213 strains and associated genera.</title>
        <authorList>
            <person name="Sun Z."/>
            <person name="Harris H.M."/>
            <person name="McCann A."/>
            <person name="Guo C."/>
            <person name="Argimon S."/>
            <person name="Zhang W."/>
            <person name="Yang X."/>
            <person name="Jeffery I.B."/>
            <person name="Cooney J.C."/>
            <person name="Kagawa T.F."/>
            <person name="Liu W."/>
            <person name="Song Y."/>
            <person name="Salvetti E."/>
            <person name="Wrobel A."/>
            <person name="Rasinkangas P."/>
            <person name="Parkhill J."/>
            <person name="Rea M.C."/>
            <person name="O'Sullivan O."/>
            <person name="Ritari J."/>
            <person name="Douillard F.P."/>
            <person name="Paul Ross R."/>
            <person name="Yang R."/>
            <person name="Briner A.E."/>
            <person name="Felis G.E."/>
            <person name="de Vos W.M."/>
            <person name="Barrangou R."/>
            <person name="Klaenhammer T.R."/>
            <person name="Caufield P.W."/>
            <person name="Cui Y."/>
            <person name="Zhang H."/>
            <person name="O'Toole P.W."/>
        </authorList>
    </citation>
    <scope>NUCLEOTIDE SEQUENCE [LARGE SCALE GENOMIC DNA]</scope>
    <source>
        <strain evidence="6 7">DSM 19519</strain>
    </source>
</reference>
<dbReference type="GO" id="GO:0003700">
    <property type="term" value="F:DNA-binding transcription factor activity"/>
    <property type="evidence" value="ECO:0007669"/>
    <property type="project" value="InterPro"/>
</dbReference>
<name>A0A0R1MBP3_9LACO</name>
<dbReference type="STRING" id="1423759.FC92_GL001295"/>
<dbReference type="Pfam" id="PF00126">
    <property type="entry name" value="HTH_1"/>
    <property type="match status" value="1"/>
</dbReference>
<evidence type="ECO:0000256" key="2">
    <source>
        <dbReference type="ARBA" id="ARBA00023015"/>
    </source>
</evidence>
<dbReference type="InterPro" id="IPR036388">
    <property type="entry name" value="WH-like_DNA-bd_sf"/>
</dbReference>
<proteinExistence type="inferred from homology"/>
<feature type="domain" description="HTH lysR-type" evidence="5">
    <location>
        <begin position="1"/>
        <end position="58"/>
    </location>
</feature>
<comment type="caution">
    <text evidence="6">The sequence shown here is derived from an EMBL/GenBank/DDBJ whole genome shotgun (WGS) entry which is preliminary data.</text>
</comment>
<sequence>MNLNSLKYFVDVIKLGNFTAAGKENLVAQASISQQIQQLENHFDCLLIDRSKNPVVPTEKGRVLFEESEKVLKQFTLLEKAMQENVSKKIRIQYSSIMDIQILAEILDEITPIDDFNIEIEKVSLSNIARCLNQKKYDFAVTFDSEFYEEIDIETLVLYQGEYLAGVGTHHPLYKSKSLTMKQVYESELIMLSPEKIGKSYQLMLNRSLNKQLEPQISSFADDVESELLLIQQKKLLGFFPEHYPLNLNNNLINLIPIIDNPHKYKIVLAYKEKNLDKRSRIFLNTVKKFKQDRKNQ</sequence>
<dbReference type="PANTHER" id="PTHR30419:SF8">
    <property type="entry name" value="NITROGEN ASSIMILATION TRANSCRIPTIONAL ACTIVATOR-RELATED"/>
    <property type="match status" value="1"/>
</dbReference>
<protein>
    <submittedName>
        <fullName evidence="6">LysR family transcriptional regulator</fullName>
    </submittedName>
</protein>
<dbReference type="FunFam" id="1.10.10.10:FF:000001">
    <property type="entry name" value="LysR family transcriptional regulator"/>
    <property type="match status" value="1"/>
</dbReference>
<dbReference type="AlphaFoldDB" id="A0A0R1MBP3"/>
<dbReference type="GO" id="GO:0003677">
    <property type="term" value="F:DNA binding"/>
    <property type="evidence" value="ECO:0007669"/>
    <property type="project" value="UniProtKB-KW"/>
</dbReference>
<dbReference type="PANTHER" id="PTHR30419">
    <property type="entry name" value="HTH-TYPE TRANSCRIPTIONAL REGULATOR YBHD"/>
    <property type="match status" value="1"/>
</dbReference>
<dbReference type="SUPFAM" id="SSF53850">
    <property type="entry name" value="Periplasmic binding protein-like II"/>
    <property type="match status" value="1"/>
</dbReference>
<evidence type="ECO:0000256" key="1">
    <source>
        <dbReference type="ARBA" id="ARBA00009437"/>
    </source>
</evidence>
<dbReference type="Gene3D" id="3.40.190.290">
    <property type="match status" value="1"/>
</dbReference>
<dbReference type="InterPro" id="IPR000847">
    <property type="entry name" value="LysR_HTH_N"/>
</dbReference>
<gene>
    <name evidence="6" type="ORF">FC92_GL001295</name>
</gene>
<comment type="similarity">
    <text evidence="1">Belongs to the LysR transcriptional regulatory family.</text>
</comment>
<dbReference type="Gene3D" id="1.10.10.10">
    <property type="entry name" value="Winged helix-like DNA-binding domain superfamily/Winged helix DNA-binding domain"/>
    <property type="match status" value="1"/>
</dbReference>